<accession>A0A1Q3EK31</accession>
<evidence type="ECO:0000313" key="2">
    <source>
        <dbReference type="EMBL" id="GAW07536.1"/>
    </source>
</evidence>
<protein>
    <submittedName>
        <fullName evidence="2">Uncharacterized protein</fullName>
    </submittedName>
</protein>
<sequence length="141" mass="15916">MLIVACQNAALVDPILIERFSFPSGVSFLFLLARSRVLNPREEFFTAISTDWVETISESLVTAGGRRGRFGIYLSKVDTKEFPDRCLRPTGCPQRKEHPHARTNEHGEARLGDAHPRQRLRSATDGLRPFCSYPKSRATNE</sequence>
<proteinExistence type="predicted"/>
<organism evidence="2 3">
    <name type="scientific">Lentinula edodes</name>
    <name type="common">Shiitake mushroom</name>
    <name type="synonym">Lentinus edodes</name>
    <dbReference type="NCBI Taxonomy" id="5353"/>
    <lineage>
        <taxon>Eukaryota</taxon>
        <taxon>Fungi</taxon>
        <taxon>Dikarya</taxon>
        <taxon>Basidiomycota</taxon>
        <taxon>Agaricomycotina</taxon>
        <taxon>Agaricomycetes</taxon>
        <taxon>Agaricomycetidae</taxon>
        <taxon>Agaricales</taxon>
        <taxon>Marasmiineae</taxon>
        <taxon>Omphalotaceae</taxon>
        <taxon>Lentinula</taxon>
    </lineage>
</organism>
<evidence type="ECO:0000313" key="3">
    <source>
        <dbReference type="Proteomes" id="UP000188533"/>
    </source>
</evidence>
<dbReference type="EMBL" id="BDGU01000468">
    <property type="protein sequence ID" value="GAW07536.1"/>
    <property type="molecule type" value="Genomic_DNA"/>
</dbReference>
<reference evidence="2 3" key="2">
    <citation type="submission" date="2017-02" db="EMBL/GenBank/DDBJ databases">
        <title>A genome survey and senescence transcriptome analysis in Lentinula edodes.</title>
        <authorList>
            <person name="Sakamoto Y."/>
            <person name="Nakade K."/>
            <person name="Sato S."/>
            <person name="Yoshida Y."/>
            <person name="Miyazaki K."/>
            <person name="Natsume S."/>
            <person name="Konno N."/>
        </authorList>
    </citation>
    <scope>NUCLEOTIDE SEQUENCE [LARGE SCALE GENOMIC DNA]</scope>
    <source>
        <strain evidence="2 3">NBRC 111202</strain>
    </source>
</reference>
<feature type="region of interest" description="Disordered" evidence="1">
    <location>
        <begin position="88"/>
        <end position="141"/>
    </location>
</feature>
<comment type="caution">
    <text evidence="2">The sequence shown here is derived from an EMBL/GenBank/DDBJ whole genome shotgun (WGS) entry which is preliminary data.</text>
</comment>
<dbReference type="Proteomes" id="UP000188533">
    <property type="component" value="Unassembled WGS sequence"/>
</dbReference>
<name>A0A1Q3EK31_LENED</name>
<reference evidence="2 3" key="1">
    <citation type="submission" date="2016-08" db="EMBL/GenBank/DDBJ databases">
        <authorList>
            <consortium name="Lentinula edodes genome sequencing consortium"/>
            <person name="Sakamoto Y."/>
            <person name="Nakade K."/>
            <person name="Sato S."/>
            <person name="Yoshida Y."/>
            <person name="Miyazaki K."/>
            <person name="Natsume S."/>
            <person name="Konno N."/>
        </authorList>
    </citation>
    <scope>NUCLEOTIDE SEQUENCE [LARGE SCALE GENOMIC DNA]</scope>
    <source>
        <strain evidence="2 3">NBRC 111202</strain>
    </source>
</reference>
<evidence type="ECO:0000256" key="1">
    <source>
        <dbReference type="SAM" id="MobiDB-lite"/>
    </source>
</evidence>
<gene>
    <name evidence="2" type="ORF">LENED_009535</name>
</gene>
<feature type="compositionally biased region" description="Basic and acidic residues" evidence="1">
    <location>
        <begin position="94"/>
        <end position="116"/>
    </location>
</feature>
<keyword evidence="3" id="KW-1185">Reference proteome</keyword>
<dbReference type="AlphaFoldDB" id="A0A1Q3EK31"/>